<keyword evidence="2" id="KW-0238">DNA-binding</keyword>
<evidence type="ECO:0000313" key="6">
    <source>
        <dbReference type="Proteomes" id="UP000582981"/>
    </source>
</evidence>
<reference evidence="5 6" key="1">
    <citation type="submission" date="2020-04" db="EMBL/GenBank/DDBJ databases">
        <title>Molecular characterization of pseudomonads from Agaricus bisporus reveal novel blotch 2 pathogens in Western Europe.</title>
        <authorList>
            <person name="Taparia T."/>
            <person name="Krijger M."/>
            <person name="Haynes E."/>
            <person name="Elpinstone J.G."/>
            <person name="Noble R."/>
            <person name="Van Der Wolf J."/>
        </authorList>
    </citation>
    <scope>NUCLEOTIDE SEQUENCE [LARGE SCALE GENOMIC DNA]</scope>
    <source>
        <strain evidence="5 6">F1001</strain>
    </source>
</reference>
<accession>A0A7Y7WCE2</accession>
<dbReference type="PROSITE" id="PS50043">
    <property type="entry name" value="HTH_LUXR_2"/>
    <property type="match status" value="1"/>
</dbReference>
<evidence type="ECO:0000313" key="5">
    <source>
        <dbReference type="EMBL" id="NWB46771.1"/>
    </source>
</evidence>
<dbReference type="PANTHER" id="PTHR44688:SF16">
    <property type="entry name" value="DNA-BINDING TRANSCRIPTIONAL ACTIVATOR DEVR_DOSR"/>
    <property type="match status" value="1"/>
</dbReference>
<dbReference type="Proteomes" id="UP000582981">
    <property type="component" value="Unassembled WGS sequence"/>
</dbReference>
<name>A0A7Y7WCE2_9PSED</name>
<dbReference type="Gene3D" id="1.10.10.10">
    <property type="entry name" value="Winged helix-like DNA-binding domain superfamily/Winged helix DNA-binding domain"/>
    <property type="match status" value="1"/>
</dbReference>
<dbReference type="CDD" id="cd06170">
    <property type="entry name" value="LuxR_C_like"/>
    <property type="match status" value="1"/>
</dbReference>
<dbReference type="RefSeq" id="WP_177143951.1">
    <property type="nucleotide sequence ID" value="NZ_JACAPU010000012.1"/>
</dbReference>
<evidence type="ECO:0000256" key="1">
    <source>
        <dbReference type="ARBA" id="ARBA00023015"/>
    </source>
</evidence>
<gene>
    <name evidence="5" type="ORF">HX829_09705</name>
</gene>
<dbReference type="Gene3D" id="3.30.450.80">
    <property type="entry name" value="Transcription factor LuxR-like, autoinducer-binding domain"/>
    <property type="match status" value="1"/>
</dbReference>
<organism evidence="5 6">
    <name type="scientific">Pseudomonas gingeri</name>
    <dbReference type="NCBI Taxonomy" id="117681"/>
    <lineage>
        <taxon>Bacteria</taxon>
        <taxon>Pseudomonadati</taxon>
        <taxon>Pseudomonadota</taxon>
        <taxon>Gammaproteobacteria</taxon>
        <taxon>Pseudomonadales</taxon>
        <taxon>Pseudomonadaceae</taxon>
        <taxon>Pseudomonas</taxon>
    </lineage>
</organism>
<dbReference type="Pfam" id="PF03472">
    <property type="entry name" value="Autoind_bind"/>
    <property type="match status" value="1"/>
</dbReference>
<dbReference type="InterPro" id="IPR036388">
    <property type="entry name" value="WH-like_DNA-bd_sf"/>
</dbReference>
<dbReference type="PANTHER" id="PTHR44688">
    <property type="entry name" value="DNA-BINDING TRANSCRIPTIONAL ACTIVATOR DEVR_DOSR"/>
    <property type="match status" value="1"/>
</dbReference>
<dbReference type="InterPro" id="IPR036693">
    <property type="entry name" value="TF_LuxR_autoind-bd_dom_sf"/>
</dbReference>
<dbReference type="GO" id="GO:0006355">
    <property type="term" value="P:regulation of DNA-templated transcription"/>
    <property type="evidence" value="ECO:0007669"/>
    <property type="project" value="InterPro"/>
</dbReference>
<dbReference type="InterPro" id="IPR016032">
    <property type="entry name" value="Sig_transdc_resp-reg_C-effctor"/>
</dbReference>
<dbReference type="Pfam" id="PF00196">
    <property type="entry name" value="GerE"/>
    <property type="match status" value="1"/>
</dbReference>
<dbReference type="GO" id="GO:0003677">
    <property type="term" value="F:DNA binding"/>
    <property type="evidence" value="ECO:0007669"/>
    <property type="project" value="UniProtKB-KW"/>
</dbReference>
<keyword evidence="3" id="KW-0804">Transcription</keyword>
<dbReference type="InterPro" id="IPR005143">
    <property type="entry name" value="TF_LuxR_autoind-bd_dom"/>
</dbReference>
<feature type="domain" description="HTH luxR-type" evidence="4">
    <location>
        <begin position="176"/>
        <end position="241"/>
    </location>
</feature>
<evidence type="ECO:0000256" key="3">
    <source>
        <dbReference type="ARBA" id="ARBA00023163"/>
    </source>
</evidence>
<comment type="caution">
    <text evidence="5">The sequence shown here is derived from an EMBL/GenBank/DDBJ whole genome shotgun (WGS) entry which is preliminary data.</text>
</comment>
<dbReference type="SMART" id="SM00421">
    <property type="entry name" value="HTH_LUXR"/>
    <property type="match status" value="1"/>
</dbReference>
<proteinExistence type="predicted"/>
<evidence type="ECO:0000256" key="2">
    <source>
        <dbReference type="ARBA" id="ARBA00023125"/>
    </source>
</evidence>
<dbReference type="PRINTS" id="PR00038">
    <property type="entry name" value="HTHLUXR"/>
</dbReference>
<keyword evidence="1" id="KW-0805">Transcription regulation</keyword>
<sequence length="243" mass="27936">MPKLRTIKHTFDLVREVENNIPGASTKTYVDVLTWVFYKLEITRFAYVYLDSHLVDNGDISIHSSYPAEWVETYRKQALYKSDPVMANAAITSRPFFWTTVNDRTHSPSKVFEQSARYGIDQGFSIPLHEPGSAFGSLHLPCVEGDPDFDRIVQSNMFLIKAIGTIAHQYRPIEVSQEELLSLSPREIEFLHWLALGKNYQEIGLIMNITERTVKFYAKKITEKMGCTNVKQAMVKAIRHNIF</sequence>
<dbReference type="InterPro" id="IPR000792">
    <property type="entry name" value="Tscrpt_reg_LuxR_C"/>
</dbReference>
<dbReference type="AlphaFoldDB" id="A0A7Y7WCE2"/>
<evidence type="ECO:0000259" key="4">
    <source>
        <dbReference type="PROSITE" id="PS50043"/>
    </source>
</evidence>
<dbReference type="SUPFAM" id="SSF75516">
    <property type="entry name" value="Pheromone-binding domain of LuxR-like quorum-sensing transcription factors"/>
    <property type="match status" value="1"/>
</dbReference>
<dbReference type="SUPFAM" id="SSF46894">
    <property type="entry name" value="C-terminal effector domain of the bipartite response regulators"/>
    <property type="match status" value="1"/>
</dbReference>
<dbReference type="EMBL" id="JACAPU010000012">
    <property type="protein sequence ID" value="NWB46771.1"/>
    <property type="molecule type" value="Genomic_DNA"/>
</dbReference>
<protein>
    <submittedName>
        <fullName evidence="5">LuxR family transcriptional regulator</fullName>
    </submittedName>
</protein>